<proteinExistence type="inferred from homology"/>
<dbReference type="Gene3D" id="3.40.190.10">
    <property type="entry name" value="Periplasmic binding protein-like II"/>
    <property type="match status" value="1"/>
</dbReference>
<dbReference type="GO" id="GO:0003700">
    <property type="term" value="F:DNA-binding transcription factor activity"/>
    <property type="evidence" value="ECO:0007669"/>
    <property type="project" value="InterPro"/>
</dbReference>
<feature type="domain" description="HTH lysR-type" evidence="5">
    <location>
        <begin position="9"/>
        <end position="66"/>
    </location>
</feature>
<dbReference type="InterPro" id="IPR036388">
    <property type="entry name" value="WH-like_DNA-bd_sf"/>
</dbReference>
<dbReference type="PhylomeDB" id="A6X7K1"/>
<dbReference type="PATRIC" id="fig|439375.7.peg.4689"/>
<gene>
    <name evidence="6" type="ordered locus">Oant_4516</name>
</gene>
<dbReference type="SUPFAM" id="SSF53850">
    <property type="entry name" value="Periplasmic binding protein-like II"/>
    <property type="match status" value="1"/>
</dbReference>
<evidence type="ECO:0000313" key="7">
    <source>
        <dbReference type="Proteomes" id="UP000002301"/>
    </source>
</evidence>
<sequence>MRKLDFDERNLRSLRVFCGVAEAGGFAAAEKKLAMSKPSISRHVREVEERLGVKLCERGPSGFRLTAEGIVALDLASAALQALSRIRPEIDAVHGVLSGRLAIGLGEHTLTHPGCRLPEALEAMRDRAPNVEPQIYVMTFPELELALRDGRVDLIIRGNYRGDRDLSYLPLYTEIHRIFVSNRVKDAEIEHLPLVYRPHPYVEETLRIGRYQRGPEATGLDSVAAMIATGHYQGLLPTNYAQLIEKRFSLVEAFDSPKFQHTGCAIASSLRPPSYRIKVFLDILDRIHGSKTIPLRPHKRAF</sequence>
<evidence type="ECO:0000256" key="1">
    <source>
        <dbReference type="ARBA" id="ARBA00009437"/>
    </source>
</evidence>
<evidence type="ECO:0000256" key="2">
    <source>
        <dbReference type="ARBA" id="ARBA00023015"/>
    </source>
</evidence>
<dbReference type="InterPro" id="IPR000847">
    <property type="entry name" value="LysR_HTH_N"/>
</dbReference>
<dbReference type="Proteomes" id="UP000002301">
    <property type="component" value="Plasmid pOANT01"/>
</dbReference>
<keyword evidence="6" id="KW-0614">Plasmid</keyword>
<evidence type="ECO:0000259" key="5">
    <source>
        <dbReference type="PROSITE" id="PS50931"/>
    </source>
</evidence>
<dbReference type="PROSITE" id="PS50931">
    <property type="entry name" value="HTH_LYSR"/>
    <property type="match status" value="1"/>
</dbReference>
<dbReference type="AlphaFoldDB" id="A6X7K1"/>
<organism evidence="6 7">
    <name type="scientific">Brucella anthropi (strain ATCC 49188 / DSM 6882 / CCUG 24695 / JCM 21032 / LMG 3331 / NBRC 15819 / NCTC 12168 / Alc 37)</name>
    <name type="common">Ochrobactrum anthropi</name>
    <dbReference type="NCBI Taxonomy" id="439375"/>
    <lineage>
        <taxon>Bacteria</taxon>
        <taxon>Pseudomonadati</taxon>
        <taxon>Pseudomonadota</taxon>
        <taxon>Alphaproteobacteria</taxon>
        <taxon>Hyphomicrobiales</taxon>
        <taxon>Brucellaceae</taxon>
        <taxon>Brucella/Ochrobactrum group</taxon>
        <taxon>Brucella</taxon>
    </lineage>
</organism>
<keyword evidence="3" id="KW-0238">DNA-binding</keyword>
<dbReference type="PANTHER" id="PTHR30126:SF98">
    <property type="entry name" value="HTH-TYPE TRANSCRIPTIONAL ACTIVATOR BAUR"/>
    <property type="match status" value="1"/>
</dbReference>
<name>A6X7K1_BRUA4</name>
<dbReference type="SUPFAM" id="SSF46785">
    <property type="entry name" value="Winged helix' DNA-binding domain"/>
    <property type="match status" value="1"/>
</dbReference>
<dbReference type="Pfam" id="PF03466">
    <property type="entry name" value="LysR_substrate"/>
    <property type="match status" value="1"/>
</dbReference>
<geneLocation type="plasmid" evidence="6 7">
    <name>pOANT01</name>
</geneLocation>
<reference evidence="6 7" key="1">
    <citation type="journal article" date="2011" name="J. Bacteriol.">
        <title>Genome of Ochrobactrum anthropi ATCC 49188 T, a versatile opportunistic pathogen and symbiont of several eukaryotic hosts.</title>
        <authorList>
            <person name="Chain P.S."/>
            <person name="Lang D.M."/>
            <person name="Comerci D.J."/>
            <person name="Malfatti S.A."/>
            <person name="Vergez L.M."/>
            <person name="Shin M."/>
            <person name="Ugalde R.A."/>
            <person name="Garcia E."/>
            <person name="Tolmasky M.E."/>
        </authorList>
    </citation>
    <scope>NUCLEOTIDE SEQUENCE [LARGE SCALE GENOMIC DNA]</scope>
    <source>
        <strain evidence="7">ATCC 49188 / DSM 6882 / CCUG 24695 / JCM 21032 / LMG 3331 / NBRC 15819 / NCTC 12168 / Alc 37</strain>
    </source>
</reference>
<keyword evidence="7" id="KW-1185">Reference proteome</keyword>
<keyword evidence="2" id="KW-0805">Transcription regulation</keyword>
<keyword evidence="4" id="KW-0804">Transcription</keyword>
<dbReference type="EMBL" id="CP000760">
    <property type="protein sequence ID" value="ABS17205.1"/>
    <property type="molecule type" value="Genomic_DNA"/>
</dbReference>
<evidence type="ECO:0000256" key="4">
    <source>
        <dbReference type="ARBA" id="ARBA00023163"/>
    </source>
</evidence>
<dbReference type="RefSeq" id="WP_011982891.1">
    <property type="nucleotide sequence ID" value="NC_009669.1"/>
</dbReference>
<protein>
    <submittedName>
        <fullName evidence="6">Transcriptional regulator, LysR family</fullName>
    </submittedName>
</protein>
<dbReference type="InterPro" id="IPR005119">
    <property type="entry name" value="LysR_subst-bd"/>
</dbReference>
<dbReference type="CDD" id="cd05466">
    <property type="entry name" value="PBP2_LTTR_substrate"/>
    <property type="match status" value="1"/>
</dbReference>
<dbReference type="GO" id="GO:0000976">
    <property type="term" value="F:transcription cis-regulatory region binding"/>
    <property type="evidence" value="ECO:0007669"/>
    <property type="project" value="TreeGrafter"/>
</dbReference>
<dbReference type="Pfam" id="PF00126">
    <property type="entry name" value="HTH_1"/>
    <property type="match status" value="1"/>
</dbReference>
<accession>A6X7K1</accession>
<dbReference type="PANTHER" id="PTHR30126">
    <property type="entry name" value="HTH-TYPE TRANSCRIPTIONAL REGULATOR"/>
    <property type="match status" value="1"/>
</dbReference>
<evidence type="ECO:0000313" key="6">
    <source>
        <dbReference type="EMBL" id="ABS17205.1"/>
    </source>
</evidence>
<dbReference type="Gene3D" id="1.10.10.10">
    <property type="entry name" value="Winged helix-like DNA-binding domain superfamily/Winged helix DNA-binding domain"/>
    <property type="match status" value="1"/>
</dbReference>
<evidence type="ECO:0000256" key="3">
    <source>
        <dbReference type="ARBA" id="ARBA00023125"/>
    </source>
</evidence>
<dbReference type="InterPro" id="IPR036390">
    <property type="entry name" value="WH_DNA-bd_sf"/>
</dbReference>
<comment type="similarity">
    <text evidence="1">Belongs to the LysR transcriptional regulatory family.</text>
</comment>
<dbReference type="KEGG" id="oan:Oant_4516"/>
<dbReference type="HOGENOM" id="CLU_039613_0_0_5"/>